<dbReference type="AlphaFoldDB" id="A0A552V5T2"/>
<organism evidence="2 3">
    <name type="scientific">Flavobacterium zepuense</name>
    <dbReference type="NCBI Taxonomy" id="2593302"/>
    <lineage>
        <taxon>Bacteria</taxon>
        <taxon>Pseudomonadati</taxon>
        <taxon>Bacteroidota</taxon>
        <taxon>Flavobacteriia</taxon>
        <taxon>Flavobacteriales</taxon>
        <taxon>Flavobacteriaceae</taxon>
        <taxon>Flavobacterium</taxon>
    </lineage>
</organism>
<dbReference type="RefSeq" id="WP_143372498.1">
    <property type="nucleotide sequence ID" value="NZ_VJVZ01000003.1"/>
</dbReference>
<dbReference type="InterPro" id="IPR011250">
    <property type="entry name" value="OMP/PagP_B-barrel"/>
</dbReference>
<dbReference type="OrthoDB" id="1365408at2"/>
<evidence type="ECO:0000313" key="2">
    <source>
        <dbReference type="EMBL" id="TRW25834.1"/>
    </source>
</evidence>
<keyword evidence="3" id="KW-1185">Reference proteome</keyword>
<proteinExistence type="predicted"/>
<feature type="chain" id="PRO_5022198442" evidence="1">
    <location>
        <begin position="20"/>
        <end position="204"/>
    </location>
</feature>
<reference evidence="2 3" key="1">
    <citation type="submission" date="2019-07" db="EMBL/GenBank/DDBJ databases">
        <title>Flavobacterium sp. nov., isolated from glacier ice.</title>
        <authorList>
            <person name="Liu Q."/>
            <person name="Xin Y.-H."/>
        </authorList>
    </citation>
    <scope>NUCLEOTIDE SEQUENCE [LARGE SCALE GENOMIC DNA]</scope>
    <source>
        <strain evidence="2 3">ZT4R6</strain>
    </source>
</reference>
<dbReference type="SUPFAM" id="SSF56925">
    <property type="entry name" value="OMPA-like"/>
    <property type="match status" value="1"/>
</dbReference>
<keyword evidence="1" id="KW-0732">Signal</keyword>
<accession>A0A552V5T2</accession>
<gene>
    <name evidence="2" type="ORF">FMM05_06325</name>
</gene>
<dbReference type="EMBL" id="VJVZ01000003">
    <property type="protein sequence ID" value="TRW25834.1"/>
    <property type="molecule type" value="Genomic_DNA"/>
</dbReference>
<dbReference type="Proteomes" id="UP000320643">
    <property type="component" value="Unassembled WGS sequence"/>
</dbReference>
<name>A0A552V5T2_9FLAO</name>
<feature type="signal peptide" evidence="1">
    <location>
        <begin position="1"/>
        <end position="19"/>
    </location>
</feature>
<evidence type="ECO:0000256" key="1">
    <source>
        <dbReference type="SAM" id="SignalP"/>
    </source>
</evidence>
<protein>
    <submittedName>
        <fullName evidence="2">Outer membrane beta-barrel protein</fullName>
    </submittedName>
</protein>
<evidence type="ECO:0000313" key="3">
    <source>
        <dbReference type="Proteomes" id="UP000320643"/>
    </source>
</evidence>
<sequence length="204" mass="22623">MKLYTILLALCLQFGYAQTTDSIAKPVDKFAFNTFLKVYYTFPGASGDNVLSKGNEGKYGFGFEMNLISYRKFYLAGSYEFSGYDVTNAALAGNIEHTNVNNYYARLLYQIPIDNRRFAVSPLITGGAVMIHQKTAGKSYGKQRGAAFSVGTDIDFKLTEALGLFGRARYGFLYPDVTANAKDEKFFSNLNQLNFSLGLKVGID</sequence>
<comment type="caution">
    <text evidence="2">The sequence shown here is derived from an EMBL/GenBank/DDBJ whole genome shotgun (WGS) entry which is preliminary data.</text>
</comment>